<reference evidence="1" key="1">
    <citation type="journal article" date="2020" name="Fungal Divers.">
        <title>Resolving the Mortierellaceae phylogeny through synthesis of multi-gene phylogenetics and phylogenomics.</title>
        <authorList>
            <person name="Vandepol N."/>
            <person name="Liber J."/>
            <person name="Desiro A."/>
            <person name="Na H."/>
            <person name="Kennedy M."/>
            <person name="Barry K."/>
            <person name="Grigoriev I.V."/>
            <person name="Miller A.N."/>
            <person name="O'Donnell K."/>
            <person name="Stajich J.E."/>
            <person name="Bonito G."/>
        </authorList>
    </citation>
    <scope>NUCLEOTIDE SEQUENCE</scope>
    <source>
        <strain evidence="1">BC1065</strain>
    </source>
</reference>
<accession>A0A9P6QJC2</accession>
<dbReference type="OrthoDB" id="5563272at2759"/>
<organism evidence="1 2">
    <name type="scientific">Actinomortierella ambigua</name>
    <dbReference type="NCBI Taxonomy" id="1343610"/>
    <lineage>
        <taxon>Eukaryota</taxon>
        <taxon>Fungi</taxon>
        <taxon>Fungi incertae sedis</taxon>
        <taxon>Mucoromycota</taxon>
        <taxon>Mortierellomycotina</taxon>
        <taxon>Mortierellomycetes</taxon>
        <taxon>Mortierellales</taxon>
        <taxon>Mortierellaceae</taxon>
        <taxon>Actinomortierella</taxon>
    </lineage>
</organism>
<proteinExistence type="predicted"/>
<protein>
    <submittedName>
        <fullName evidence="1">Uncharacterized protein</fullName>
    </submittedName>
</protein>
<keyword evidence="2" id="KW-1185">Reference proteome</keyword>
<dbReference type="EMBL" id="JAAAJB010000075">
    <property type="protein sequence ID" value="KAG0267461.1"/>
    <property type="molecule type" value="Genomic_DNA"/>
</dbReference>
<dbReference type="Proteomes" id="UP000807716">
    <property type="component" value="Unassembled WGS sequence"/>
</dbReference>
<evidence type="ECO:0000313" key="1">
    <source>
        <dbReference type="EMBL" id="KAG0267461.1"/>
    </source>
</evidence>
<dbReference type="AlphaFoldDB" id="A0A9P6QJC2"/>
<gene>
    <name evidence="1" type="ORF">DFQ27_008752</name>
</gene>
<sequence length="74" mass="8548">MFSKLVNFWVNKAVTETLMKSPKFHEFAAKTHRNVSKMSENAPSLTEATNRAQIFAKAFRETLIKESENMAKRK</sequence>
<comment type="caution">
    <text evidence="1">The sequence shown here is derived from an EMBL/GenBank/DDBJ whole genome shotgun (WGS) entry which is preliminary data.</text>
</comment>
<name>A0A9P6QJC2_9FUNG</name>
<evidence type="ECO:0000313" key="2">
    <source>
        <dbReference type="Proteomes" id="UP000807716"/>
    </source>
</evidence>